<comment type="caution">
    <text evidence="1">The sequence shown here is derived from an EMBL/GenBank/DDBJ whole genome shotgun (WGS) entry which is preliminary data.</text>
</comment>
<evidence type="ECO:0000313" key="1">
    <source>
        <dbReference type="EMBL" id="KAF2627153.1"/>
    </source>
</evidence>
<reference evidence="1" key="1">
    <citation type="journal article" date="2020" name="Stud. Mycol.">
        <title>101 Dothideomycetes genomes: a test case for predicting lifestyles and emergence of pathogens.</title>
        <authorList>
            <person name="Haridas S."/>
            <person name="Albert R."/>
            <person name="Binder M."/>
            <person name="Bloem J."/>
            <person name="Labutti K."/>
            <person name="Salamov A."/>
            <person name="Andreopoulos B."/>
            <person name="Baker S."/>
            <person name="Barry K."/>
            <person name="Bills G."/>
            <person name="Bluhm B."/>
            <person name="Cannon C."/>
            <person name="Castanera R."/>
            <person name="Culley D."/>
            <person name="Daum C."/>
            <person name="Ezra D."/>
            <person name="Gonzalez J."/>
            <person name="Henrissat B."/>
            <person name="Kuo A."/>
            <person name="Liang C."/>
            <person name="Lipzen A."/>
            <person name="Lutzoni F."/>
            <person name="Magnuson J."/>
            <person name="Mondo S."/>
            <person name="Nolan M."/>
            <person name="Ohm R."/>
            <person name="Pangilinan J."/>
            <person name="Park H.-J."/>
            <person name="Ramirez L."/>
            <person name="Alfaro M."/>
            <person name="Sun H."/>
            <person name="Tritt A."/>
            <person name="Yoshinaga Y."/>
            <person name="Zwiers L.-H."/>
            <person name="Turgeon B."/>
            <person name="Goodwin S."/>
            <person name="Spatafora J."/>
            <person name="Crous P."/>
            <person name="Grigoriev I."/>
        </authorList>
    </citation>
    <scope>NUCLEOTIDE SEQUENCE</scope>
    <source>
        <strain evidence="1">CBS 525.71</strain>
    </source>
</reference>
<accession>A0ACB6RZF1</accession>
<proteinExistence type="predicted"/>
<dbReference type="Proteomes" id="UP000799754">
    <property type="component" value="Unassembled WGS sequence"/>
</dbReference>
<name>A0ACB6RZF1_9PLEO</name>
<sequence>MSRMFQLYKRLSSEYRTNETGGSLGHHFDKARPNRNNLSTLCRYYFLAEKYPGKDGGGPNLGQRLHSCLKYATPNGQASNTVHAPQQTVKVPTELLALETSRAESEDQRGKIVKQSLDYEEDRDARVEKKDDFRKLKEDVQVQMEVLQIDMEGSRNSSTSKSQSAISLSIRWTKNWPYLSNNWIFGSTGCEPNTFRGAVSFMRSQLRLAQEHAARACRKGQRACKDEFRKTEIP</sequence>
<evidence type="ECO:0000313" key="2">
    <source>
        <dbReference type="Proteomes" id="UP000799754"/>
    </source>
</evidence>
<keyword evidence="2" id="KW-1185">Reference proteome</keyword>
<dbReference type="EMBL" id="MU006718">
    <property type="protein sequence ID" value="KAF2627153.1"/>
    <property type="molecule type" value="Genomic_DNA"/>
</dbReference>
<protein>
    <submittedName>
        <fullName evidence="1">Uncharacterized protein</fullName>
    </submittedName>
</protein>
<gene>
    <name evidence="1" type="ORF">BU25DRAFT_469590</name>
</gene>
<organism evidence="1 2">
    <name type="scientific">Macroventuria anomochaeta</name>
    <dbReference type="NCBI Taxonomy" id="301207"/>
    <lineage>
        <taxon>Eukaryota</taxon>
        <taxon>Fungi</taxon>
        <taxon>Dikarya</taxon>
        <taxon>Ascomycota</taxon>
        <taxon>Pezizomycotina</taxon>
        <taxon>Dothideomycetes</taxon>
        <taxon>Pleosporomycetidae</taxon>
        <taxon>Pleosporales</taxon>
        <taxon>Pleosporineae</taxon>
        <taxon>Didymellaceae</taxon>
        <taxon>Macroventuria</taxon>
    </lineage>
</organism>